<dbReference type="Proteomes" id="UP000676336">
    <property type="component" value="Unassembled WGS sequence"/>
</dbReference>
<dbReference type="Proteomes" id="UP000663887">
    <property type="component" value="Unassembled WGS sequence"/>
</dbReference>
<evidence type="ECO:0000313" key="5">
    <source>
        <dbReference type="EMBL" id="CAF3876504.1"/>
    </source>
</evidence>
<dbReference type="Proteomes" id="UP000663824">
    <property type="component" value="Unassembled WGS sequence"/>
</dbReference>
<dbReference type="AlphaFoldDB" id="A0A816MF47"/>
<comment type="caution">
    <text evidence="2">The sequence shown here is derived from an EMBL/GenBank/DDBJ whole genome shotgun (WGS) entry which is preliminary data.</text>
</comment>
<name>A0A816MF47_9BILA</name>
<dbReference type="SUPFAM" id="SSF56219">
    <property type="entry name" value="DNase I-like"/>
    <property type="match status" value="1"/>
</dbReference>
<dbReference type="Proteomes" id="UP000663842">
    <property type="component" value="Unassembled WGS sequence"/>
</dbReference>
<dbReference type="InterPro" id="IPR005135">
    <property type="entry name" value="Endo/exonuclease/phosphatase"/>
</dbReference>
<feature type="domain" description="Endonuclease/exonuclease/phosphatase" evidence="1">
    <location>
        <begin position="36"/>
        <end position="85"/>
    </location>
</feature>
<dbReference type="Pfam" id="PF14529">
    <property type="entry name" value="Exo_endo_phos_2"/>
    <property type="match status" value="1"/>
</dbReference>
<organism evidence="2 6">
    <name type="scientific">Rotaria magnacalcarata</name>
    <dbReference type="NCBI Taxonomy" id="392030"/>
    <lineage>
        <taxon>Eukaryota</taxon>
        <taxon>Metazoa</taxon>
        <taxon>Spiralia</taxon>
        <taxon>Gnathifera</taxon>
        <taxon>Rotifera</taxon>
        <taxon>Eurotatoria</taxon>
        <taxon>Bdelloidea</taxon>
        <taxon>Philodinida</taxon>
        <taxon>Philodinidae</taxon>
        <taxon>Rotaria</taxon>
    </lineage>
</organism>
<dbReference type="InterPro" id="IPR036691">
    <property type="entry name" value="Endo/exonu/phosph_ase_sf"/>
</dbReference>
<dbReference type="GO" id="GO:0003824">
    <property type="term" value="F:catalytic activity"/>
    <property type="evidence" value="ECO:0007669"/>
    <property type="project" value="InterPro"/>
</dbReference>
<dbReference type="Gene3D" id="3.60.10.10">
    <property type="entry name" value="Endonuclease/exonuclease/phosphatase"/>
    <property type="match status" value="1"/>
</dbReference>
<accession>A0A816MF47</accession>
<evidence type="ECO:0000313" key="2">
    <source>
        <dbReference type="EMBL" id="CAF1976126.1"/>
    </source>
</evidence>
<dbReference type="EMBL" id="CAJNRG010000102">
    <property type="protein sequence ID" value="CAF1976126.1"/>
    <property type="molecule type" value="Genomic_DNA"/>
</dbReference>
<proteinExistence type="predicted"/>
<evidence type="ECO:0000259" key="1">
    <source>
        <dbReference type="Pfam" id="PF14529"/>
    </source>
</evidence>
<evidence type="ECO:0000313" key="6">
    <source>
        <dbReference type="Proteomes" id="UP000663887"/>
    </source>
</evidence>
<reference evidence="2" key="1">
    <citation type="submission" date="2021-02" db="EMBL/GenBank/DDBJ databases">
        <authorList>
            <person name="Nowell W R."/>
        </authorList>
    </citation>
    <scope>NUCLEOTIDE SEQUENCE</scope>
</reference>
<evidence type="ECO:0000313" key="3">
    <source>
        <dbReference type="EMBL" id="CAF2110847.1"/>
    </source>
</evidence>
<dbReference type="EMBL" id="CAJOBI010001346">
    <property type="protein sequence ID" value="CAF3876504.1"/>
    <property type="molecule type" value="Genomic_DNA"/>
</dbReference>
<dbReference type="EMBL" id="CAJNRE010012492">
    <property type="protein sequence ID" value="CAF2110847.1"/>
    <property type="molecule type" value="Genomic_DNA"/>
</dbReference>
<dbReference type="EMBL" id="CAJOBF010000260">
    <property type="protein sequence ID" value="CAF3785021.1"/>
    <property type="molecule type" value="Genomic_DNA"/>
</dbReference>
<protein>
    <recommendedName>
        <fullName evidence="1">Endonuclease/exonuclease/phosphatase domain-containing protein</fullName>
    </recommendedName>
</protein>
<evidence type="ECO:0000313" key="4">
    <source>
        <dbReference type="EMBL" id="CAF3785021.1"/>
    </source>
</evidence>
<gene>
    <name evidence="3" type="ORF">MBJ925_LOCUS24123</name>
    <name evidence="5" type="ORF">SMN809_LOCUS5380</name>
    <name evidence="4" type="ORF">UXM345_LOCUS3892</name>
    <name evidence="2" type="ORF">XDN619_LOCUS2132</name>
</gene>
<sequence>MVVLSKPNAIAARITVENGQFIVASICSSPTEPLPLSTMTNLLKKSKNIVLTGEFNAKHSDWNCSQVNSKGRILADWLNKHNWKSFQLKFLKQLKVKSCHIWVATISQFLRKFLRLNVLIDMQIVPCTFWKRYSSILTILFDQLRAEKESSMNDSINTYNWFLSFERFLAALKIRVTEWKEIKRKRSSISSSLRILIRHKHYLQNRYRHSKYEGDRIRL</sequence>